<protein>
    <submittedName>
        <fullName evidence="1">Uncharacterized protein</fullName>
    </submittedName>
</protein>
<organism evidence="1 2">
    <name type="scientific">Pleurodeles waltl</name>
    <name type="common">Iberian ribbed newt</name>
    <dbReference type="NCBI Taxonomy" id="8319"/>
    <lineage>
        <taxon>Eukaryota</taxon>
        <taxon>Metazoa</taxon>
        <taxon>Chordata</taxon>
        <taxon>Craniata</taxon>
        <taxon>Vertebrata</taxon>
        <taxon>Euteleostomi</taxon>
        <taxon>Amphibia</taxon>
        <taxon>Batrachia</taxon>
        <taxon>Caudata</taxon>
        <taxon>Salamandroidea</taxon>
        <taxon>Salamandridae</taxon>
        <taxon>Pleurodelinae</taxon>
        <taxon>Pleurodeles</taxon>
    </lineage>
</organism>
<dbReference type="AlphaFoldDB" id="A0AAV7UIU5"/>
<comment type="caution">
    <text evidence="1">The sequence shown here is derived from an EMBL/GenBank/DDBJ whole genome shotgun (WGS) entry which is preliminary data.</text>
</comment>
<name>A0AAV7UIU5_PLEWA</name>
<dbReference type="Proteomes" id="UP001066276">
    <property type="component" value="Chromosome 3_1"/>
</dbReference>
<evidence type="ECO:0000313" key="2">
    <source>
        <dbReference type="Proteomes" id="UP001066276"/>
    </source>
</evidence>
<keyword evidence="2" id="KW-1185">Reference proteome</keyword>
<sequence>MLARTAGPGTPLCAASPPLVLLGRGRQLLPASAVSQKVSIARSTLPRDPGANMQNRLKMKLRFKDLNFYSIRGPSL</sequence>
<dbReference type="EMBL" id="JANPWB010000005">
    <property type="protein sequence ID" value="KAJ1188943.1"/>
    <property type="molecule type" value="Genomic_DNA"/>
</dbReference>
<proteinExistence type="predicted"/>
<reference evidence="1" key="1">
    <citation type="journal article" date="2022" name="bioRxiv">
        <title>Sequencing and chromosome-scale assembly of the giantPleurodeles waltlgenome.</title>
        <authorList>
            <person name="Brown T."/>
            <person name="Elewa A."/>
            <person name="Iarovenko S."/>
            <person name="Subramanian E."/>
            <person name="Araus A.J."/>
            <person name="Petzold A."/>
            <person name="Susuki M."/>
            <person name="Suzuki K.-i.T."/>
            <person name="Hayashi T."/>
            <person name="Toyoda A."/>
            <person name="Oliveira C."/>
            <person name="Osipova E."/>
            <person name="Leigh N.D."/>
            <person name="Simon A."/>
            <person name="Yun M.H."/>
        </authorList>
    </citation>
    <scope>NUCLEOTIDE SEQUENCE</scope>
    <source>
        <strain evidence="1">20211129_DDA</strain>
        <tissue evidence="1">Liver</tissue>
    </source>
</reference>
<accession>A0AAV7UIU5</accession>
<evidence type="ECO:0000313" key="1">
    <source>
        <dbReference type="EMBL" id="KAJ1188943.1"/>
    </source>
</evidence>
<gene>
    <name evidence="1" type="ORF">NDU88_005699</name>
</gene>